<proteinExistence type="predicted"/>
<gene>
    <name evidence="1" type="ORF">AT746_01955</name>
</gene>
<protein>
    <submittedName>
        <fullName evidence="1">Uncharacterized protein</fullName>
    </submittedName>
</protein>
<dbReference type="KEGG" id="lal:AT746_01955"/>
<dbReference type="Gene3D" id="2.30.30.400">
    <property type="entry name" value="Rof-like"/>
    <property type="match status" value="1"/>
</dbReference>
<keyword evidence="2" id="KW-1185">Reference proteome</keyword>
<dbReference type="InterPro" id="IPR009778">
    <property type="entry name" value="ROF"/>
</dbReference>
<dbReference type="InterPro" id="IPR023534">
    <property type="entry name" value="Rof/RNase_P-like"/>
</dbReference>
<dbReference type="Pfam" id="PF07073">
    <property type="entry name" value="ROF"/>
    <property type="match status" value="1"/>
</dbReference>
<dbReference type="AlphaFoldDB" id="A0A0U2RIW2"/>
<dbReference type="SUPFAM" id="SSF101744">
    <property type="entry name" value="Rof/RNase P subunit-like"/>
    <property type="match status" value="1"/>
</dbReference>
<evidence type="ECO:0000313" key="1">
    <source>
        <dbReference type="EMBL" id="ALS97162.1"/>
    </source>
</evidence>
<reference evidence="1 2" key="1">
    <citation type="submission" date="2015-12" db="EMBL/GenBank/DDBJ databases">
        <title>Complete genome of Lacimicrobium alkaliphilum KCTC 32984.</title>
        <authorList>
            <person name="Kim S.-G."/>
            <person name="Lee Y.-J."/>
        </authorList>
    </citation>
    <scope>NUCLEOTIDE SEQUENCE [LARGE SCALE GENOMIC DNA]</scope>
    <source>
        <strain evidence="1 2">YelD216</strain>
    </source>
</reference>
<dbReference type="InterPro" id="IPR038626">
    <property type="entry name" value="Rof-like_sf"/>
</dbReference>
<accession>A0A0U2RIW2</accession>
<dbReference type="RefSeq" id="WP_062475708.1">
    <property type="nucleotide sequence ID" value="NZ_CP013650.1"/>
</dbReference>
<dbReference type="STRING" id="1526571.AT746_01955"/>
<name>A0A0U2RIW2_9ALTE</name>
<dbReference type="Proteomes" id="UP000068447">
    <property type="component" value="Chromosome"/>
</dbReference>
<organism evidence="1 2">
    <name type="scientific">Lacimicrobium alkaliphilum</name>
    <dbReference type="NCBI Taxonomy" id="1526571"/>
    <lineage>
        <taxon>Bacteria</taxon>
        <taxon>Pseudomonadati</taxon>
        <taxon>Pseudomonadota</taxon>
        <taxon>Gammaproteobacteria</taxon>
        <taxon>Alteromonadales</taxon>
        <taxon>Alteromonadaceae</taxon>
        <taxon>Lacimicrobium</taxon>
    </lineage>
</organism>
<dbReference type="EMBL" id="CP013650">
    <property type="protein sequence ID" value="ALS97162.1"/>
    <property type="molecule type" value="Genomic_DNA"/>
</dbReference>
<evidence type="ECO:0000313" key="2">
    <source>
        <dbReference type="Proteomes" id="UP000068447"/>
    </source>
</evidence>
<sequence>MNKPIIACAIHDYIETACLYGYRLELALVSGERITGVARTTETQKGRGEFLCLENPANRVEMMQISHIRALTANPYFTEIAVVSESQG</sequence>